<protein>
    <recommendedName>
        <fullName evidence="7">EamA domain-containing protein</fullName>
    </recommendedName>
</protein>
<dbReference type="RefSeq" id="WP_239152690.1">
    <property type="nucleotide sequence ID" value="NZ_BOPG01000086.1"/>
</dbReference>
<dbReference type="EMBL" id="BOPG01000086">
    <property type="protein sequence ID" value="GIJ63039.1"/>
    <property type="molecule type" value="Genomic_DNA"/>
</dbReference>
<comment type="subcellular location">
    <subcellularLocation>
        <location evidence="1">Membrane</location>
        <topology evidence="1">Multi-pass membrane protein</topology>
    </subcellularLocation>
</comment>
<dbReference type="Proteomes" id="UP000612585">
    <property type="component" value="Unassembled WGS sequence"/>
</dbReference>
<dbReference type="AlphaFoldDB" id="A0A8J4E6B0"/>
<dbReference type="PANTHER" id="PTHR32322">
    <property type="entry name" value="INNER MEMBRANE TRANSPORTER"/>
    <property type="match status" value="1"/>
</dbReference>
<feature type="transmembrane region" description="Helical" evidence="6">
    <location>
        <begin position="293"/>
        <end position="310"/>
    </location>
</feature>
<keyword evidence="5 6" id="KW-0472">Membrane</keyword>
<evidence type="ECO:0000313" key="8">
    <source>
        <dbReference type="EMBL" id="GIJ63039.1"/>
    </source>
</evidence>
<feature type="domain" description="EamA" evidence="7">
    <location>
        <begin position="171"/>
        <end position="309"/>
    </location>
</feature>
<organism evidence="8 9">
    <name type="scientific">Virgisporangium aurantiacum</name>
    <dbReference type="NCBI Taxonomy" id="175570"/>
    <lineage>
        <taxon>Bacteria</taxon>
        <taxon>Bacillati</taxon>
        <taxon>Actinomycetota</taxon>
        <taxon>Actinomycetes</taxon>
        <taxon>Micromonosporales</taxon>
        <taxon>Micromonosporaceae</taxon>
        <taxon>Virgisporangium</taxon>
    </lineage>
</organism>
<feature type="transmembrane region" description="Helical" evidence="6">
    <location>
        <begin position="59"/>
        <end position="78"/>
    </location>
</feature>
<evidence type="ECO:0000256" key="1">
    <source>
        <dbReference type="ARBA" id="ARBA00004141"/>
    </source>
</evidence>
<evidence type="ECO:0000259" key="7">
    <source>
        <dbReference type="Pfam" id="PF00892"/>
    </source>
</evidence>
<feature type="transmembrane region" description="Helical" evidence="6">
    <location>
        <begin position="90"/>
        <end position="109"/>
    </location>
</feature>
<evidence type="ECO:0000256" key="5">
    <source>
        <dbReference type="ARBA" id="ARBA00023136"/>
    </source>
</evidence>
<feature type="transmembrane region" description="Helical" evidence="6">
    <location>
        <begin position="235"/>
        <end position="255"/>
    </location>
</feature>
<reference evidence="8" key="1">
    <citation type="submission" date="2021-01" db="EMBL/GenBank/DDBJ databases">
        <title>Whole genome shotgun sequence of Virgisporangium aurantiacum NBRC 16421.</title>
        <authorList>
            <person name="Komaki H."/>
            <person name="Tamura T."/>
        </authorList>
    </citation>
    <scope>NUCLEOTIDE SEQUENCE</scope>
    <source>
        <strain evidence="8">NBRC 16421</strain>
    </source>
</reference>
<sequence>MAVASPIVRRRREATVAVDTGPGVRLRSGEPALLLSAALYGVSTTVSVVALRIVRPADLLAVEIAGAGVALLVVAAARGRLHRRRALRQVLLGTLVPGLAFLFGDLGLARTSASNGSLLLAAEPLLSVLLAVVVLRERLTGRAAAALAVGLAGGALVAIQPGASAGRDVLLGNVLVLLAVVAAAAFLVATRRYNDDDGDGLAASAWQGVGGVLTAAPFVAVTWTTGGTRLGAAGTTGWLACLAVVACGAIAGVAFNRGIARVPAARAGQLANLTPVVGTLTAVVWVGDRPSPLQLLGGAAILGGLALLLHDPTEESR</sequence>
<dbReference type="SUPFAM" id="SSF103481">
    <property type="entry name" value="Multidrug resistance efflux transporter EmrE"/>
    <property type="match status" value="2"/>
</dbReference>
<evidence type="ECO:0000256" key="3">
    <source>
        <dbReference type="ARBA" id="ARBA00022692"/>
    </source>
</evidence>
<evidence type="ECO:0000313" key="9">
    <source>
        <dbReference type="Proteomes" id="UP000612585"/>
    </source>
</evidence>
<proteinExistence type="inferred from homology"/>
<evidence type="ECO:0000256" key="4">
    <source>
        <dbReference type="ARBA" id="ARBA00022989"/>
    </source>
</evidence>
<dbReference type="InterPro" id="IPR037185">
    <property type="entry name" value="EmrE-like"/>
</dbReference>
<dbReference type="InterPro" id="IPR050638">
    <property type="entry name" value="AA-Vitamin_Transporters"/>
</dbReference>
<dbReference type="InterPro" id="IPR000620">
    <property type="entry name" value="EamA_dom"/>
</dbReference>
<feature type="transmembrane region" description="Helical" evidence="6">
    <location>
        <begin position="32"/>
        <end position="53"/>
    </location>
</feature>
<dbReference type="PANTHER" id="PTHR32322:SF2">
    <property type="entry name" value="EAMA DOMAIN-CONTAINING PROTEIN"/>
    <property type="match status" value="1"/>
</dbReference>
<keyword evidence="3 6" id="KW-0812">Transmembrane</keyword>
<feature type="transmembrane region" description="Helical" evidence="6">
    <location>
        <begin position="143"/>
        <end position="163"/>
    </location>
</feature>
<accession>A0A8J4E6B0</accession>
<comment type="similarity">
    <text evidence="2">Belongs to the EamA transporter family.</text>
</comment>
<dbReference type="GO" id="GO:0016020">
    <property type="term" value="C:membrane"/>
    <property type="evidence" value="ECO:0007669"/>
    <property type="project" value="UniProtKB-SubCell"/>
</dbReference>
<comment type="caution">
    <text evidence="8">The sequence shown here is derived from an EMBL/GenBank/DDBJ whole genome shotgun (WGS) entry which is preliminary data.</text>
</comment>
<feature type="domain" description="EamA" evidence="7">
    <location>
        <begin position="29"/>
        <end position="157"/>
    </location>
</feature>
<keyword evidence="4 6" id="KW-1133">Transmembrane helix</keyword>
<name>A0A8J4E6B0_9ACTN</name>
<gene>
    <name evidence="8" type="ORF">Vau01_105550</name>
</gene>
<keyword evidence="9" id="KW-1185">Reference proteome</keyword>
<feature type="transmembrane region" description="Helical" evidence="6">
    <location>
        <begin position="267"/>
        <end position="287"/>
    </location>
</feature>
<evidence type="ECO:0000256" key="6">
    <source>
        <dbReference type="SAM" id="Phobius"/>
    </source>
</evidence>
<evidence type="ECO:0000256" key="2">
    <source>
        <dbReference type="ARBA" id="ARBA00007362"/>
    </source>
</evidence>
<feature type="transmembrane region" description="Helical" evidence="6">
    <location>
        <begin position="201"/>
        <end position="223"/>
    </location>
</feature>
<dbReference type="Pfam" id="PF00892">
    <property type="entry name" value="EamA"/>
    <property type="match status" value="2"/>
</dbReference>
<feature type="transmembrane region" description="Helical" evidence="6">
    <location>
        <begin position="169"/>
        <end position="189"/>
    </location>
</feature>
<feature type="transmembrane region" description="Helical" evidence="6">
    <location>
        <begin position="115"/>
        <end position="136"/>
    </location>
</feature>